<feature type="transmembrane region" description="Helical" evidence="1">
    <location>
        <begin position="7"/>
        <end position="26"/>
    </location>
</feature>
<reference evidence="3" key="1">
    <citation type="journal article" date="2018" name="Genome Biol.">
        <title>SKESA: strategic k-mer extension for scrupulous assemblies.</title>
        <authorList>
            <person name="Souvorov A."/>
            <person name="Agarwala R."/>
            <person name="Lipman D.J."/>
        </authorList>
    </citation>
    <scope>NUCLEOTIDE SEQUENCE</scope>
    <source>
        <strain evidence="3">BCW_2665</strain>
    </source>
</reference>
<reference evidence="2" key="2">
    <citation type="submission" date="2018-07" db="EMBL/GenBank/DDBJ databases">
        <authorList>
            <person name="Ashton P.M."/>
            <person name="Dallman T."/>
            <person name="Nair S."/>
            <person name="De Pinna E."/>
            <person name="Peters T."/>
            <person name="Grant K."/>
        </authorList>
    </citation>
    <scope>NUCLEOTIDE SEQUENCE</scope>
    <source>
        <strain evidence="2">361771</strain>
    </source>
</reference>
<feature type="transmembrane region" description="Helical" evidence="1">
    <location>
        <begin position="81"/>
        <end position="102"/>
    </location>
</feature>
<feature type="transmembrane region" description="Helical" evidence="1">
    <location>
        <begin position="133"/>
        <end position="150"/>
    </location>
</feature>
<feature type="transmembrane region" description="Helical" evidence="1">
    <location>
        <begin position="354"/>
        <end position="372"/>
    </location>
</feature>
<keyword evidence="1" id="KW-0472">Membrane</keyword>
<accession>A0A2R4DCF3</accession>
<dbReference type="EMBL" id="DAATGM010000049">
    <property type="protein sequence ID" value="HAE8244081.1"/>
    <property type="molecule type" value="Genomic_DNA"/>
</dbReference>
<comment type="caution">
    <text evidence="3">The sequence shown here is derived from an EMBL/GenBank/DDBJ whole genome shotgun (WGS) entry which is preliminary data.</text>
</comment>
<protein>
    <recommendedName>
        <fullName evidence="4">Glycosyltransferase RgtA/B/C/D-like domain-containing protein</fullName>
    </recommendedName>
</protein>
<feature type="transmembrane region" description="Helical" evidence="1">
    <location>
        <begin position="331"/>
        <end position="348"/>
    </location>
</feature>
<feature type="transmembrane region" description="Helical" evidence="1">
    <location>
        <begin position="299"/>
        <end position="319"/>
    </location>
</feature>
<name>A0A2R4DCF3_SALET</name>
<evidence type="ECO:0000256" key="1">
    <source>
        <dbReference type="SAM" id="Phobius"/>
    </source>
</evidence>
<feature type="transmembrane region" description="Helical" evidence="1">
    <location>
        <begin position="204"/>
        <end position="226"/>
    </location>
</feature>
<dbReference type="RefSeq" id="WP_001537448.1">
    <property type="nucleotide sequence ID" value="NZ_CP028196.1"/>
</dbReference>
<reference evidence="3" key="3">
    <citation type="submission" date="2018-07" db="EMBL/GenBank/DDBJ databases">
        <authorList>
            <consortium name="NCBI Pathogen Detection Project"/>
        </authorList>
    </citation>
    <scope>NUCLEOTIDE SEQUENCE</scope>
    <source>
        <strain evidence="3">BCW_2665</strain>
    </source>
</reference>
<gene>
    <name evidence="2" type="ORF">CC562_22170</name>
    <name evidence="3" type="ORF">G4174_004984</name>
</gene>
<feature type="transmembrane region" description="Helical" evidence="1">
    <location>
        <begin position="176"/>
        <end position="195"/>
    </location>
</feature>
<evidence type="ECO:0000313" key="3">
    <source>
        <dbReference type="EMBL" id="HAE8244081.1"/>
    </source>
</evidence>
<organism evidence="3">
    <name type="scientific">Salmonella enterica subsp. enterica serovar Concord</name>
    <dbReference type="NCBI Taxonomy" id="483687"/>
    <lineage>
        <taxon>Bacteria</taxon>
        <taxon>Pseudomonadati</taxon>
        <taxon>Pseudomonadota</taxon>
        <taxon>Gammaproteobacteria</taxon>
        <taxon>Enterobacterales</taxon>
        <taxon>Enterobacteriaceae</taxon>
        <taxon>Salmonella</taxon>
    </lineage>
</organism>
<proteinExistence type="predicted"/>
<dbReference type="AlphaFoldDB" id="A0A2R4DCF3"/>
<keyword evidence="1" id="KW-1133">Transmembrane helix</keyword>
<sequence>MLNKSTVALYLIFSLCVFALCLYISFNNPVTSDGASLFLEAKDMADGNILLRGWTLSTVSFYFTEAIWYMIVIRVFGDSIYLMYVLPAVFYTITIMLAFALSHTDGKMKWSIAALIPCVIISSPMASTMTLETCVHVGTIIFALVCLNMLRYDKHTTIKLTSVTTLTAASVFSDSIFNYYITIPIVVTFVVHVLINKDFSKWRYVFAVIVGVVIAKFLALVANYFGLLNTPGTQPPAFVNYENIPSNLNLFIVGIIQYFDAFIFGKQLSASNAMIFSRFAVMIFWLALLVVAIKNRFKASFVDTALSISSVLLPAAYVASNMPVDLGTTRYLVFSFITGSALIARYLNSQADQRLYAFASTIILIFIFIPSGRYELPNSRVQDISNFVRDNNLGDGYGTYWVASAVTLFKNGDVRPITFTDENKAVRLNWLSNKAWYGFKSRYIVTEFKHDIDKILNQYGREGHIKEIDNAYIIYYDDARIVIE</sequence>
<feature type="transmembrane region" description="Helical" evidence="1">
    <location>
        <begin position="49"/>
        <end position="69"/>
    </location>
</feature>
<keyword evidence="1" id="KW-0812">Transmembrane</keyword>
<evidence type="ECO:0008006" key="4">
    <source>
        <dbReference type="Google" id="ProtNLM"/>
    </source>
</evidence>
<feature type="transmembrane region" description="Helical" evidence="1">
    <location>
        <begin position="246"/>
        <end position="263"/>
    </location>
</feature>
<feature type="transmembrane region" description="Helical" evidence="1">
    <location>
        <begin position="275"/>
        <end position="293"/>
    </location>
</feature>
<dbReference type="EMBL" id="AAMJKO010000042">
    <property type="protein sequence ID" value="EDH9740714.1"/>
    <property type="molecule type" value="Genomic_DNA"/>
</dbReference>
<evidence type="ECO:0000313" key="2">
    <source>
        <dbReference type="EMBL" id="EDH9740714.1"/>
    </source>
</evidence>